<evidence type="ECO:0000256" key="2">
    <source>
        <dbReference type="ARBA" id="ARBA00006375"/>
    </source>
</evidence>
<keyword evidence="16" id="KW-1185">Reference proteome</keyword>
<dbReference type="InterPro" id="IPR018247">
    <property type="entry name" value="EF_Hand_1_Ca_BS"/>
</dbReference>
<dbReference type="Pfam" id="PF13405">
    <property type="entry name" value="EF-hand_6"/>
    <property type="match status" value="1"/>
</dbReference>
<dbReference type="PROSITE" id="PS00018">
    <property type="entry name" value="EF_HAND_1"/>
    <property type="match status" value="1"/>
</dbReference>
<dbReference type="InterPro" id="IPR002048">
    <property type="entry name" value="EF_hand_dom"/>
</dbReference>
<keyword evidence="11 12" id="KW-0472">Membrane</keyword>
<keyword evidence="4 12" id="KW-0812">Transmembrane</keyword>
<protein>
    <recommendedName>
        <fullName evidence="14">EF-hand domain-containing protein</fullName>
    </recommendedName>
</protein>
<dbReference type="GO" id="GO:0005509">
    <property type="term" value="F:calcium ion binding"/>
    <property type="evidence" value="ECO:0007669"/>
    <property type="project" value="InterPro"/>
</dbReference>
<organism evidence="15 16">
    <name type="scientific">Saitozyma podzolica</name>
    <dbReference type="NCBI Taxonomy" id="1890683"/>
    <lineage>
        <taxon>Eukaryota</taxon>
        <taxon>Fungi</taxon>
        <taxon>Dikarya</taxon>
        <taxon>Basidiomycota</taxon>
        <taxon>Agaricomycotina</taxon>
        <taxon>Tremellomycetes</taxon>
        <taxon>Tremellales</taxon>
        <taxon>Trimorphomycetaceae</taxon>
        <taxon>Saitozyma</taxon>
    </lineage>
</organism>
<evidence type="ECO:0000256" key="6">
    <source>
        <dbReference type="ARBA" id="ARBA00022737"/>
    </source>
</evidence>
<dbReference type="SUPFAM" id="SSF47473">
    <property type="entry name" value="EF-hand"/>
    <property type="match status" value="1"/>
</dbReference>
<comment type="subcellular location">
    <subcellularLocation>
        <location evidence="1">Mitochondrion inner membrane</location>
        <topology evidence="1">Multi-pass membrane protein</topology>
    </subcellularLocation>
</comment>
<comment type="similarity">
    <text evidence="2">Belongs to the mitochondrial carrier (TC 2.A.29) family.</text>
</comment>
<dbReference type="InterPro" id="IPR023395">
    <property type="entry name" value="MCP_dom_sf"/>
</dbReference>
<dbReference type="AlphaFoldDB" id="A0A427YT56"/>
<evidence type="ECO:0000313" key="16">
    <source>
        <dbReference type="Proteomes" id="UP000279259"/>
    </source>
</evidence>
<evidence type="ECO:0000256" key="9">
    <source>
        <dbReference type="ARBA" id="ARBA00022989"/>
    </source>
</evidence>
<feature type="compositionally biased region" description="Low complexity" evidence="13">
    <location>
        <begin position="1"/>
        <end position="47"/>
    </location>
</feature>
<dbReference type="SMART" id="SM00054">
    <property type="entry name" value="EFh"/>
    <property type="match status" value="1"/>
</dbReference>
<feature type="region of interest" description="Disordered" evidence="13">
    <location>
        <begin position="258"/>
        <end position="279"/>
    </location>
</feature>
<dbReference type="Gene3D" id="1.50.40.10">
    <property type="entry name" value="Mitochondrial carrier domain"/>
    <property type="match status" value="1"/>
</dbReference>
<feature type="compositionally biased region" description="Gly residues" evidence="13">
    <location>
        <begin position="262"/>
        <end position="279"/>
    </location>
</feature>
<keyword evidence="9" id="KW-1133">Transmembrane helix</keyword>
<dbReference type="SUPFAM" id="SSF103506">
    <property type="entry name" value="Mitochondrial carrier"/>
    <property type="match status" value="1"/>
</dbReference>
<sequence length="772" mass="84375">MSDPTSSTSTSNPSSSSTSSSSSASSSSSSSPPPSTSASSSSSSPSASKPPHYTLQPQSPHTDPSYRPSPLEPVQLPPPAPCLREPPSSDLIPASRPTLTQFRASEGPATRSAKLHALWEDLPKLPELGDGPTALQRMKLPGQDTTTALSPERAERLRKLYEEELVRRVKEKRPEARLWGGADDQPHFKSTQEKGIAFEDFRRFLWDQERELWDIFQELDKNGDGRLDASEMRAALSRSGIDITPATVNDLVRFLASNGSGQPAGKGEGGRGGRAGGRVVGAGGPHSAEDMYITFSEFRDFLIMLPRKATPFEIYKFYQVRKRFSDGRGAARVDKEGDLNVSFPKRPPPPPSHEGEEGKGEDFADTLDEEEEVQLDRHEAWRFLLAGGIAGAVALVFSKPRGHLGISFLPIQRLIHGGAISSSAAIWHYAYAAREWLLSAHLSDFQPDNSRPGLASPLVPHLHHLRNLLWTPLTRPVSRSVTAPFDRLKVYLITTAETAYQQHPGGRKGLAHPFRVAGTAVGNLWLAVTRIYQTGGGVRAFWVGNGLNVTKIFPESAIKFVSYEQSKRFLAKYWDKVSDPSELSSSSRFIAGGIGGITSQFAIYGLETLKTRIQSEVGPSMGWRSVVKQARSMWVHGGIRAYYRGLTLGLIGVFPYSAIDMGTYETLKTTYCRSTGVDEPPVFAVLSFGALSGSIGAASVYPVNLLRTRLQASGSSGHPQAYKGFRDVFQQTLQKEGWRGLYKGLLPSILKVGPAVGVSWIVYEDAKRRLEV</sequence>
<dbReference type="InterPro" id="IPR011992">
    <property type="entry name" value="EF-hand-dom_pair"/>
</dbReference>
<keyword evidence="5" id="KW-0479">Metal-binding</keyword>
<name>A0A427YT56_9TREE</name>
<dbReference type="PANTHER" id="PTHR24089">
    <property type="entry name" value="SOLUTE CARRIER FAMILY 25"/>
    <property type="match status" value="1"/>
</dbReference>
<keyword evidence="10" id="KW-0496">Mitochondrion</keyword>
<dbReference type="PRINTS" id="PR00926">
    <property type="entry name" value="MITOCARRIER"/>
</dbReference>
<proteinExistence type="inferred from homology"/>
<evidence type="ECO:0000256" key="4">
    <source>
        <dbReference type="ARBA" id="ARBA00022692"/>
    </source>
</evidence>
<dbReference type="STRING" id="1890683.A0A427YT56"/>
<evidence type="ECO:0000256" key="13">
    <source>
        <dbReference type="SAM" id="MobiDB-lite"/>
    </source>
</evidence>
<dbReference type="PROSITE" id="PS50920">
    <property type="entry name" value="SOLCAR"/>
    <property type="match status" value="3"/>
</dbReference>
<evidence type="ECO:0000256" key="5">
    <source>
        <dbReference type="ARBA" id="ARBA00022723"/>
    </source>
</evidence>
<dbReference type="GO" id="GO:0055085">
    <property type="term" value="P:transmembrane transport"/>
    <property type="evidence" value="ECO:0007669"/>
    <property type="project" value="InterPro"/>
</dbReference>
<dbReference type="EMBL" id="RSCD01000002">
    <property type="protein sequence ID" value="RSH94259.1"/>
    <property type="molecule type" value="Genomic_DNA"/>
</dbReference>
<dbReference type="Gene3D" id="1.10.238.10">
    <property type="entry name" value="EF-hand"/>
    <property type="match status" value="1"/>
</dbReference>
<evidence type="ECO:0000256" key="7">
    <source>
        <dbReference type="ARBA" id="ARBA00022792"/>
    </source>
</evidence>
<keyword evidence="6" id="KW-0677">Repeat</keyword>
<dbReference type="InterPro" id="IPR018108">
    <property type="entry name" value="MCP_transmembrane"/>
</dbReference>
<feature type="repeat" description="Solcar" evidence="12">
    <location>
        <begin position="583"/>
        <end position="670"/>
    </location>
</feature>
<keyword evidence="7" id="KW-0999">Mitochondrion inner membrane</keyword>
<feature type="region of interest" description="Disordered" evidence="13">
    <location>
        <begin position="1"/>
        <end position="96"/>
    </location>
</feature>
<keyword evidence="3" id="KW-0813">Transport</keyword>
<evidence type="ECO:0000256" key="1">
    <source>
        <dbReference type="ARBA" id="ARBA00004448"/>
    </source>
</evidence>
<dbReference type="Proteomes" id="UP000279259">
    <property type="component" value="Unassembled WGS sequence"/>
</dbReference>
<evidence type="ECO:0000259" key="14">
    <source>
        <dbReference type="PROSITE" id="PS50222"/>
    </source>
</evidence>
<dbReference type="OrthoDB" id="270584at2759"/>
<accession>A0A427YT56</accession>
<reference evidence="15 16" key="1">
    <citation type="submission" date="2018-11" db="EMBL/GenBank/DDBJ databases">
        <title>Genome sequence of Saitozyma podzolica DSM 27192.</title>
        <authorList>
            <person name="Aliyu H."/>
            <person name="Gorte O."/>
            <person name="Ochsenreither K."/>
        </authorList>
    </citation>
    <scope>NUCLEOTIDE SEQUENCE [LARGE SCALE GENOMIC DNA]</scope>
    <source>
        <strain evidence="15 16">DSM 27192</strain>
    </source>
</reference>
<dbReference type="FunFam" id="1.50.40.10:FF:000016">
    <property type="entry name" value="Solute carrier family 25 member 23"/>
    <property type="match status" value="1"/>
</dbReference>
<feature type="repeat" description="Solcar" evidence="12">
    <location>
        <begin position="680"/>
        <end position="769"/>
    </location>
</feature>
<feature type="domain" description="EF-hand" evidence="14">
    <location>
        <begin position="207"/>
        <end position="242"/>
    </location>
</feature>
<evidence type="ECO:0000313" key="15">
    <source>
        <dbReference type="EMBL" id="RSH94259.1"/>
    </source>
</evidence>
<evidence type="ECO:0000256" key="11">
    <source>
        <dbReference type="ARBA" id="ARBA00023136"/>
    </source>
</evidence>
<dbReference type="GO" id="GO:0005743">
    <property type="term" value="C:mitochondrial inner membrane"/>
    <property type="evidence" value="ECO:0007669"/>
    <property type="project" value="UniProtKB-SubCell"/>
</dbReference>
<feature type="region of interest" description="Disordered" evidence="13">
    <location>
        <begin position="335"/>
        <end position="369"/>
    </location>
</feature>
<dbReference type="InterPro" id="IPR002067">
    <property type="entry name" value="MCP"/>
</dbReference>
<comment type="caution">
    <text evidence="15">The sequence shown here is derived from an EMBL/GenBank/DDBJ whole genome shotgun (WGS) entry which is preliminary data.</text>
</comment>
<evidence type="ECO:0000256" key="12">
    <source>
        <dbReference type="PROSITE-ProRule" id="PRU00282"/>
    </source>
</evidence>
<evidence type="ECO:0000256" key="8">
    <source>
        <dbReference type="ARBA" id="ARBA00022837"/>
    </source>
</evidence>
<gene>
    <name evidence="15" type="ORF">EHS25_004062</name>
</gene>
<dbReference type="PROSITE" id="PS50222">
    <property type="entry name" value="EF_HAND_2"/>
    <property type="match status" value="1"/>
</dbReference>
<feature type="compositionally biased region" description="Basic and acidic residues" evidence="13">
    <location>
        <begin position="353"/>
        <end position="362"/>
    </location>
</feature>
<dbReference type="Pfam" id="PF00153">
    <property type="entry name" value="Mito_carr"/>
    <property type="match status" value="3"/>
</dbReference>
<keyword evidence="8" id="KW-0106">Calcium</keyword>
<feature type="repeat" description="Solcar" evidence="12">
    <location>
        <begin position="462"/>
        <end position="569"/>
    </location>
</feature>
<evidence type="ECO:0000256" key="3">
    <source>
        <dbReference type="ARBA" id="ARBA00022448"/>
    </source>
</evidence>
<evidence type="ECO:0000256" key="10">
    <source>
        <dbReference type="ARBA" id="ARBA00023128"/>
    </source>
</evidence>